<sequence>MNFSDNFAQNELLEYIKNPKRIYTDRGSDVLFLKEVGQSVVGCIGHKEESLTEVNTDNNLIKPAKAHAGIVQKTRILELNEEENDDRFERDEEVKSVQISENNGNNNEKNILANCSYSKMDLMVRKAIEDISYRGGSTLTSKAVELAVQDLEKGRRDDALQVIVLMNDGMSQDPWENVLAASKRLAQSGAERFGVALGEEVDLRELEHYVGDKKRIYRDGSTERFLEDIVGLINNNIKCDNNSEKKIENLNKNDKKNKEGVGGDNGPREFGDFQVYIRVVGDRF</sequence>
<dbReference type="Proteomes" id="UP001497535">
    <property type="component" value="Unassembled WGS sequence"/>
</dbReference>
<evidence type="ECO:0000313" key="2">
    <source>
        <dbReference type="Proteomes" id="UP001497535"/>
    </source>
</evidence>
<accession>A0ACB0ZMZ4</accession>
<gene>
    <name evidence="1" type="ORF">MENTE1834_LOCUS27463</name>
</gene>
<comment type="caution">
    <text evidence="1">The sequence shown here is derived from an EMBL/GenBank/DDBJ whole genome shotgun (WGS) entry which is preliminary data.</text>
</comment>
<evidence type="ECO:0000313" key="1">
    <source>
        <dbReference type="EMBL" id="CAK5080300.1"/>
    </source>
</evidence>
<reference evidence="1" key="1">
    <citation type="submission" date="2023-11" db="EMBL/GenBank/DDBJ databases">
        <authorList>
            <person name="Poullet M."/>
        </authorList>
    </citation>
    <scope>NUCLEOTIDE SEQUENCE</scope>
    <source>
        <strain evidence="1">E1834</strain>
    </source>
</reference>
<dbReference type="EMBL" id="CAVMJV010000041">
    <property type="protein sequence ID" value="CAK5080300.1"/>
    <property type="molecule type" value="Genomic_DNA"/>
</dbReference>
<name>A0ACB0ZMZ4_MELEN</name>
<protein>
    <submittedName>
        <fullName evidence="1">Uncharacterized protein</fullName>
    </submittedName>
</protein>
<organism evidence="1 2">
    <name type="scientific">Meloidogyne enterolobii</name>
    <name type="common">Root-knot nematode worm</name>
    <name type="synonym">Meloidogyne mayaguensis</name>
    <dbReference type="NCBI Taxonomy" id="390850"/>
    <lineage>
        <taxon>Eukaryota</taxon>
        <taxon>Metazoa</taxon>
        <taxon>Ecdysozoa</taxon>
        <taxon>Nematoda</taxon>
        <taxon>Chromadorea</taxon>
        <taxon>Rhabditida</taxon>
        <taxon>Tylenchina</taxon>
        <taxon>Tylenchomorpha</taxon>
        <taxon>Tylenchoidea</taxon>
        <taxon>Meloidogynidae</taxon>
        <taxon>Meloidogyninae</taxon>
        <taxon>Meloidogyne</taxon>
    </lineage>
</organism>
<proteinExistence type="predicted"/>
<keyword evidence="2" id="KW-1185">Reference proteome</keyword>